<reference evidence="7 8" key="1">
    <citation type="journal article" date="2017" name="Nature">
        <title>The Apostasia genome and the evolution of orchids.</title>
        <authorList>
            <person name="Zhang G.Q."/>
            <person name="Liu K.W."/>
            <person name="Li Z."/>
            <person name="Lohaus R."/>
            <person name="Hsiao Y.Y."/>
            <person name="Niu S.C."/>
            <person name="Wang J.Y."/>
            <person name="Lin Y.C."/>
            <person name="Xu Q."/>
            <person name="Chen L.J."/>
            <person name="Yoshida K."/>
            <person name="Fujiwara S."/>
            <person name="Wang Z.W."/>
            <person name="Zhang Y.Q."/>
            <person name="Mitsuda N."/>
            <person name="Wang M."/>
            <person name="Liu G.H."/>
            <person name="Pecoraro L."/>
            <person name="Huang H.X."/>
            <person name="Xiao X.J."/>
            <person name="Lin M."/>
            <person name="Wu X.Y."/>
            <person name="Wu W.L."/>
            <person name="Chen Y.Y."/>
            <person name="Chang S.B."/>
            <person name="Sakamoto S."/>
            <person name="Ohme-Takagi M."/>
            <person name="Yagi M."/>
            <person name="Zeng S.J."/>
            <person name="Shen C.Y."/>
            <person name="Yeh C.M."/>
            <person name="Luo Y.B."/>
            <person name="Tsai W.C."/>
            <person name="Van de Peer Y."/>
            <person name="Liu Z.J."/>
        </authorList>
    </citation>
    <scope>NUCLEOTIDE SEQUENCE [LARGE SCALE GENOMIC DNA]</scope>
    <source>
        <strain evidence="8">cv. Shenzhen</strain>
        <tissue evidence="7">Stem</tissue>
    </source>
</reference>
<evidence type="ECO:0000313" key="8">
    <source>
        <dbReference type="Proteomes" id="UP000236161"/>
    </source>
</evidence>
<dbReference type="STRING" id="1088818.A0A2I0AL52"/>
<dbReference type="InterPro" id="IPR001547">
    <property type="entry name" value="Glyco_hydro_5"/>
</dbReference>
<dbReference type="Gene3D" id="3.20.20.80">
    <property type="entry name" value="Glycosidases"/>
    <property type="match status" value="1"/>
</dbReference>
<evidence type="ECO:0000259" key="6">
    <source>
        <dbReference type="Pfam" id="PF00150"/>
    </source>
</evidence>
<keyword evidence="8" id="KW-1185">Reference proteome</keyword>
<protein>
    <recommendedName>
        <fullName evidence="6">Glycoside hydrolase family 5 domain-containing protein</fullName>
    </recommendedName>
</protein>
<evidence type="ECO:0000256" key="4">
    <source>
        <dbReference type="RuleBase" id="RU361153"/>
    </source>
</evidence>
<dbReference type="AlphaFoldDB" id="A0A2I0AL52"/>
<comment type="similarity">
    <text evidence="1 4">Belongs to the glycosyl hydrolase 5 (cellulase A) family.</text>
</comment>
<organism evidence="7 8">
    <name type="scientific">Apostasia shenzhenica</name>
    <dbReference type="NCBI Taxonomy" id="1088818"/>
    <lineage>
        <taxon>Eukaryota</taxon>
        <taxon>Viridiplantae</taxon>
        <taxon>Streptophyta</taxon>
        <taxon>Embryophyta</taxon>
        <taxon>Tracheophyta</taxon>
        <taxon>Spermatophyta</taxon>
        <taxon>Magnoliopsida</taxon>
        <taxon>Liliopsida</taxon>
        <taxon>Asparagales</taxon>
        <taxon>Orchidaceae</taxon>
        <taxon>Apostasioideae</taxon>
        <taxon>Apostasia</taxon>
    </lineage>
</organism>
<name>A0A2I0AL52_9ASPA</name>
<keyword evidence="3 4" id="KW-0326">Glycosidase</keyword>
<dbReference type="PANTHER" id="PTHR31263:SF0">
    <property type="entry name" value="CELLULASE FAMILY PROTEIN (AFU_ORTHOLOGUE AFUA_5G14560)"/>
    <property type="match status" value="1"/>
</dbReference>
<evidence type="ECO:0000256" key="1">
    <source>
        <dbReference type="ARBA" id="ARBA00005641"/>
    </source>
</evidence>
<dbReference type="Proteomes" id="UP000236161">
    <property type="component" value="Unassembled WGS sequence"/>
</dbReference>
<keyword evidence="2 4" id="KW-0378">Hydrolase</keyword>
<evidence type="ECO:0000256" key="5">
    <source>
        <dbReference type="SAM" id="SignalP"/>
    </source>
</evidence>
<feature type="chain" id="PRO_5014126422" description="Glycoside hydrolase family 5 domain-containing protein" evidence="5">
    <location>
        <begin position="24"/>
        <end position="552"/>
    </location>
</feature>
<keyword evidence="5" id="KW-0732">Signal</keyword>
<feature type="signal peptide" evidence="5">
    <location>
        <begin position="1"/>
        <end position="23"/>
    </location>
</feature>
<dbReference type="OrthoDB" id="442731at2759"/>
<dbReference type="GO" id="GO:0004553">
    <property type="term" value="F:hydrolase activity, hydrolyzing O-glycosyl compounds"/>
    <property type="evidence" value="ECO:0007669"/>
    <property type="project" value="InterPro"/>
</dbReference>
<accession>A0A2I0AL52</accession>
<dbReference type="PANTHER" id="PTHR31263">
    <property type="entry name" value="CELLULASE FAMILY PROTEIN (AFU_ORTHOLOGUE AFUA_5G14560)"/>
    <property type="match status" value="1"/>
</dbReference>
<dbReference type="InterPro" id="IPR017853">
    <property type="entry name" value="GH"/>
</dbReference>
<dbReference type="Pfam" id="PF00150">
    <property type="entry name" value="Cellulase"/>
    <property type="match status" value="1"/>
</dbReference>
<feature type="domain" description="Glycoside hydrolase family 5" evidence="6">
    <location>
        <begin position="65"/>
        <end position="351"/>
    </location>
</feature>
<dbReference type="SUPFAM" id="SSF51445">
    <property type="entry name" value="(Trans)glycosidases"/>
    <property type="match status" value="1"/>
</dbReference>
<dbReference type="GO" id="GO:0000272">
    <property type="term" value="P:polysaccharide catabolic process"/>
    <property type="evidence" value="ECO:0007669"/>
    <property type="project" value="InterPro"/>
</dbReference>
<proteinExistence type="inferred from homology"/>
<sequence>MRSKHLLLFFFFLLISHSYMSESLPLLTSGRWIVDASTGRRVKLRCVNWAAHLPAVVAEGLDRQPLESIAAKVASLGFNCVRLTWATHHWTDDDQYANLTVAGSLLSLGLRKAAAGIAVNNPRILSMTVRDAYEAVVRTAADTGLMLVLDNHVSRPQWCCGEDDGNGFFGDTFFDADEWLRGLEIVARRFRPIPQVVGLSLRNELRGKNQTISEWRRNMARGCDAIHSANPDLLVVVSGLSYDTDLSFLAQNPLQLGFGGKLVLEIHTYAFSRGDRQDWTERPLAAMCSRMDREFEERAGFVARGSAAVPLFVSEFGGDQTGTSEGDNRFLSCFLAMAAQRDLDWALWALQGSYYIRNGKPGFEETFGVLDGGWSRERSPRFRERFRLAQEVLLEPGTTEKPRYVIVFHPESGGCLTANRESVVQLGDCEGRSRWEYEVEEEGSALPVRLIAGTEEMYLAAAGEGRPVVAVASSGPGRGDVSRWRVRSVSGFPFQIAGDGDGAGEGGKDLCLERAEEGNGVAVLAKECVCLKGPECTSDPRAQWFVFVASNV</sequence>
<dbReference type="EMBL" id="KZ451974">
    <property type="protein sequence ID" value="PKA56293.1"/>
    <property type="molecule type" value="Genomic_DNA"/>
</dbReference>
<evidence type="ECO:0000256" key="2">
    <source>
        <dbReference type="ARBA" id="ARBA00022801"/>
    </source>
</evidence>
<gene>
    <name evidence="7" type="ORF">AXF42_Ash011223</name>
</gene>
<evidence type="ECO:0000313" key="7">
    <source>
        <dbReference type="EMBL" id="PKA56293.1"/>
    </source>
</evidence>
<evidence type="ECO:0000256" key="3">
    <source>
        <dbReference type="ARBA" id="ARBA00023295"/>
    </source>
</evidence>